<reference evidence="1 2" key="1">
    <citation type="journal article" date="2018" name="Sci. Rep.">
        <title>Extensive genomic diversity among Mycobacterium marinum strains revealed by whole genome sequencing.</title>
        <authorList>
            <person name="Das S."/>
            <person name="Pettersson B.M."/>
            <person name="Behra P.R."/>
            <person name="Mallick A."/>
            <person name="Cheramie M."/>
            <person name="Ramesh M."/>
            <person name="Shirreff L."/>
            <person name="DuCote T."/>
            <person name="Dasgupta S."/>
            <person name="Ennis D.G."/>
            <person name="Kirsebom L.A."/>
        </authorList>
    </citation>
    <scope>NUCLEOTIDE SEQUENCE [LARGE SCALE GENOMIC DNA]</scope>
    <source>
        <strain evidence="1 2">Davis1</strain>
    </source>
</reference>
<dbReference type="Proteomes" id="UP000257451">
    <property type="component" value="Unassembled WGS sequence"/>
</dbReference>
<dbReference type="EMBL" id="PEDF01000085">
    <property type="protein sequence ID" value="RFZ40883.1"/>
    <property type="molecule type" value="Genomic_DNA"/>
</dbReference>
<evidence type="ECO:0000313" key="1">
    <source>
        <dbReference type="EMBL" id="RFZ40883.1"/>
    </source>
</evidence>
<evidence type="ECO:0000313" key="2">
    <source>
        <dbReference type="Proteomes" id="UP000257451"/>
    </source>
</evidence>
<protein>
    <recommendedName>
        <fullName evidence="3">Helix-turn-helix domain-containing protein</fullName>
    </recommendedName>
</protein>
<dbReference type="AlphaFoldDB" id="A0A3E2MVL5"/>
<name>A0A3E2MVL5_MYCMR</name>
<dbReference type="SUPFAM" id="SSF46955">
    <property type="entry name" value="Putative DNA-binding domain"/>
    <property type="match status" value="1"/>
</dbReference>
<dbReference type="InterPro" id="IPR009061">
    <property type="entry name" value="DNA-bd_dom_put_sf"/>
</dbReference>
<organism evidence="1 2">
    <name type="scientific">Mycobacterium marinum</name>
    <dbReference type="NCBI Taxonomy" id="1781"/>
    <lineage>
        <taxon>Bacteria</taxon>
        <taxon>Bacillati</taxon>
        <taxon>Actinomycetota</taxon>
        <taxon>Actinomycetes</taxon>
        <taxon>Mycobacteriales</taxon>
        <taxon>Mycobacteriaceae</taxon>
        <taxon>Mycobacterium</taxon>
        <taxon>Mycobacterium ulcerans group</taxon>
    </lineage>
</organism>
<comment type="caution">
    <text evidence="1">The sequence shown here is derived from an EMBL/GenBank/DDBJ whole genome shotgun (WGS) entry which is preliminary data.</text>
</comment>
<gene>
    <name evidence="1" type="ORF">DAVIS_02848</name>
</gene>
<accession>A0A3E2MVL5</accession>
<sequence length="67" mass="7334">MNERVKIEGASAITGVPVGTLRYWRATNQGPRSYMVGGHLWYDVADLDAWITDQKARTSRGGVGLAL</sequence>
<evidence type="ECO:0008006" key="3">
    <source>
        <dbReference type="Google" id="ProtNLM"/>
    </source>
</evidence>
<proteinExistence type="predicted"/>